<dbReference type="EMBL" id="JAQQWI010000017">
    <property type="protein sequence ID" value="KAK8006692.1"/>
    <property type="molecule type" value="Genomic_DNA"/>
</dbReference>
<evidence type="ECO:0000313" key="3">
    <source>
        <dbReference type="Proteomes" id="UP001396898"/>
    </source>
</evidence>
<gene>
    <name evidence="2" type="ORF">PG991_012989</name>
</gene>
<organism evidence="2 3">
    <name type="scientific">Apiospora marii</name>
    <dbReference type="NCBI Taxonomy" id="335849"/>
    <lineage>
        <taxon>Eukaryota</taxon>
        <taxon>Fungi</taxon>
        <taxon>Dikarya</taxon>
        <taxon>Ascomycota</taxon>
        <taxon>Pezizomycotina</taxon>
        <taxon>Sordariomycetes</taxon>
        <taxon>Xylariomycetidae</taxon>
        <taxon>Amphisphaeriales</taxon>
        <taxon>Apiosporaceae</taxon>
        <taxon>Apiospora</taxon>
    </lineage>
</organism>
<sequence length="324" mass="35783">MNKLNAIEAEELPPPYSANPSESSATGRSSQPASWTSHLHSHLSAVPDRIRQNRQLRNLQQVETDAWMVDHHINPEIDAFLDDLGRKHSVPLAVLTIVPAAAVPEKAILSGLDDMKRRGEIGYVARVDFRQDEKEKGGDRKNPNDFKFAESGDQSWVEGREFEDWGRFGTSSSFDDSRDDPSSNFWFKDEDMAHRLASYIELPEALRITRAEPTSSVQEAVEQQIPAQKKSRGWGWGSGRRKNNASTEMLTSTPSATSVEEGGPRGTVAGGDVAGSTGPGFYRPRNEGAQMDVTAEQVAFRCRSEMGLLESLSGWAIVVKVKVN</sequence>
<evidence type="ECO:0000256" key="1">
    <source>
        <dbReference type="SAM" id="MobiDB-lite"/>
    </source>
</evidence>
<name>A0ABR1RBL1_9PEZI</name>
<proteinExistence type="predicted"/>
<keyword evidence="3" id="KW-1185">Reference proteome</keyword>
<feature type="compositionally biased region" description="Basic and acidic residues" evidence="1">
    <location>
        <begin position="133"/>
        <end position="150"/>
    </location>
</feature>
<feature type="compositionally biased region" description="Polar residues" evidence="1">
    <location>
        <begin position="244"/>
        <end position="258"/>
    </location>
</feature>
<feature type="compositionally biased region" description="Gly residues" evidence="1">
    <location>
        <begin position="264"/>
        <end position="273"/>
    </location>
</feature>
<reference evidence="2 3" key="1">
    <citation type="submission" date="2023-01" db="EMBL/GenBank/DDBJ databases">
        <title>Analysis of 21 Apiospora genomes using comparative genomics revels a genus with tremendous synthesis potential of carbohydrate active enzymes and secondary metabolites.</title>
        <authorList>
            <person name="Sorensen T."/>
        </authorList>
    </citation>
    <scope>NUCLEOTIDE SEQUENCE [LARGE SCALE GENOMIC DNA]</scope>
    <source>
        <strain evidence="2 3">CBS 20057</strain>
    </source>
</reference>
<feature type="region of interest" description="Disordered" evidence="1">
    <location>
        <begin position="219"/>
        <end position="286"/>
    </location>
</feature>
<evidence type="ECO:0000313" key="2">
    <source>
        <dbReference type="EMBL" id="KAK8006692.1"/>
    </source>
</evidence>
<accession>A0ABR1RBL1</accession>
<feature type="region of interest" description="Disordered" evidence="1">
    <location>
        <begin position="1"/>
        <end position="38"/>
    </location>
</feature>
<dbReference type="Proteomes" id="UP001396898">
    <property type="component" value="Unassembled WGS sequence"/>
</dbReference>
<protein>
    <submittedName>
        <fullName evidence="2">Uncharacterized protein</fullName>
    </submittedName>
</protein>
<feature type="region of interest" description="Disordered" evidence="1">
    <location>
        <begin position="133"/>
        <end position="153"/>
    </location>
</feature>
<comment type="caution">
    <text evidence="2">The sequence shown here is derived from an EMBL/GenBank/DDBJ whole genome shotgun (WGS) entry which is preliminary data.</text>
</comment>
<feature type="compositionally biased region" description="Polar residues" evidence="1">
    <location>
        <begin position="18"/>
        <end position="38"/>
    </location>
</feature>